<evidence type="ECO:0000256" key="5">
    <source>
        <dbReference type="ARBA" id="ARBA00023136"/>
    </source>
</evidence>
<feature type="transmembrane region" description="Helical" evidence="8">
    <location>
        <begin position="452"/>
        <end position="476"/>
    </location>
</feature>
<dbReference type="OrthoDB" id="3639251at2759"/>
<dbReference type="GO" id="GO:0016020">
    <property type="term" value="C:membrane"/>
    <property type="evidence" value="ECO:0007669"/>
    <property type="project" value="UniProtKB-SubCell"/>
</dbReference>
<protein>
    <submittedName>
        <fullName evidence="11">Protein spinster homolog 1</fullName>
    </submittedName>
</protein>
<dbReference type="PROSITE" id="PS50850">
    <property type="entry name" value="MFS"/>
    <property type="match status" value="1"/>
</dbReference>
<dbReference type="InterPro" id="IPR044770">
    <property type="entry name" value="MFS_spinster-like"/>
</dbReference>
<feature type="transmembrane region" description="Helical" evidence="8">
    <location>
        <begin position="12"/>
        <end position="28"/>
    </location>
</feature>
<feature type="transmembrane region" description="Helical" evidence="8">
    <location>
        <begin position="133"/>
        <end position="152"/>
    </location>
</feature>
<feature type="region of interest" description="Disordered" evidence="7">
    <location>
        <begin position="492"/>
        <end position="520"/>
    </location>
</feature>
<feature type="transmembrane region" description="Helical" evidence="8">
    <location>
        <begin position="223"/>
        <end position="246"/>
    </location>
</feature>
<evidence type="ECO:0000256" key="3">
    <source>
        <dbReference type="ARBA" id="ARBA00022692"/>
    </source>
</evidence>
<dbReference type="GeneID" id="106157693"/>
<feature type="transmembrane region" description="Helical" evidence="8">
    <location>
        <begin position="321"/>
        <end position="340"/>
    </location>
</feature>
<evidence type="ECO:0000313" key="11">
    <source>
        <dbReference type="RefSeq" id="XP_013388870.1"/>
    </source>
</evidence>
<evidence type="ECO:0000256" key="4">
    <source>
        <dbReference type="ARBA" id="ARBA00022989"/>
    </source>
</evidence>
<dbReference type="InterPro" id="IPR020846">
    <property type="entry name" value="MFS_dom"/>
</dbReference>
<feature type="transmembrane region" description="Helical" evidence="8">
    <location>
        <begin position="414"/>
        <end position="432"/>
    </location>
</feature>
<feature type="domain" description="Major facilitator superfamily (MFS) profile" evidence="9">
    <location>
        <begin position="18"/>
        <end position="477"/>
    </location>
</feature>
<keyword evidence="4 8" id="KW-1133">Transmembrane helix</keyword>
<dbReference type="InterPro" id="IPR036259">
    <property type="entry name" value="MFS_trans_sf"/>
</dbReference>
<keyword evidence="2" id="KW-0813">Transport</keyword>
<evidence type="ECO:0000256" key="1">
    <source>
        <dbReference type="ARBA" id="ARBA00004141"/>
    </source>
</evidence>
<sequence>MADSALKLRSASLYSLYVLLLLLIAYLLNQLDRYTLAIVTQPMAQEIHYGDHGCLDNTENVTHKENSTVTCKKILNETECLLATDYYEDELCKWDYNGQGFEYQIVAGPVFILIYTFTGIFLGFAADQYNRKNLLAFCLMFWSLMTLLTGFVKEYWQLVLLRFGLGFGEAGCTPFAASLIADYFDEALRGSALGVYNWGIYTGYSLSYALGDFITRANILGQGWRWVFIISGIPGLVFGIVIFLTVKEPERRLNQGEMKKNEDGISLREKLHTTIRPFLSPSMILLCLAGSIRNAGGYVWAYNTHPYFEAIGRPTDEIGTYMSVIPLVGGSIGVVLGGFISDVIVKRRGPTARVLVLVASQVLAAPFAAGALFLPAPWAYISLIPSNIIGEMWVGVTLAVVVELVPSKVRTSAVAVYLFIITNIGGNIPLLVPPLQTAFEVMTDDKAESLRYALYILFPGLYVAGAFLFLLTLCMLKRDIRKVENYNYVQLEGSQHDDDEDEEEDESTGIIGDRESKRTS</sequence>
<keyword evidence="5 8" id="KW-0472">Membrane</keyword>
<dbReference type="FunCoup" id="A0A1S3HS59">
    <property type="interactions" value="24"/>
</dbReference>
<keyword evidence="10" id="KW-1185">Reference proteome</keyword>
<feature type="transmembrane region" description="Helical" evidence="8">
    <location>
        <begin position="103"/>
        <end position="126"/>
    </location>
</feature>
<feature type="transmembrane region" description="Helical" evidence="8">
    <location>
        <begin position="352"/>
        <end position="374"/>
    </location>
</feature>
<dbReference type="GO" id="GO:0022857">
    <property type="term" value="F:transmembrane transporter activity"/>
    <property type="evidence" value="ECO:0007669"/>
    <property type="project" value="InterPro"/>
</dbReference>
<feature type="transmembrane region" description="Helical" evidence="8">
    <location>
        <begin position="278"/>
        <end position="301"/>
    </location>
</feature>
<dbReference type="SUPFAM" id="SSF103473">
    <property type="entry name" value="MFS general substrate transporter"/>
    <property type="match status" value="1"/>
</dbReference>
<dbReference type="KEGG" id="lak:106157693"/>
<proteinExistence type="inferred from homology"/>
<dbReference type="PANTHER" id="PTHR23505">
    <property type="entry name" value="SPINSTER"/>
    <property type="match status" value="1"/>
</dbReference>
<evidence type="ECO:0000256" key="2">
    <source>
        <dbReference type="ARBA" id="ARBA00022448"/>
    </source>
</evidence>
<dbReference type="Gene3D" id="1.20.1250.20">
    <property type="entry name" value="MFS general substrate transporter like domains"/>
    <property type="match status" value="1"/>
</dbReference>
<comment type="similarity">
    <text evidence="6">Belongs to the major facilitator superfamily. Spinster (TC 2.A.1.49) family.</text>
</comment>
<dbReference type="Proteomes" id="UP000085678">
    <property type="component" value="Unplaced"/>
</dbReference>
<keyword evidence="3 8" id="KW-0812">Transmembrane</keyword>
<evidence type="ECO:0000256" key="6">
    <source>
        <dbReference type="ARBA" id="ARBA00024338"/>
    </source>
</evidence>
<feature type="transmembrane region" description="Helical" evidence="8">
    <location>
        <begin position="380"/>
        <end position="402"/>
    </location>
</feature>
<feature type="compositionally biased region" description="Acidic residues" evidence="7">
    <location>
        <begin position="497"/>
        <end position="507"/>
    </location>
</feature>
<name>A0A1S3HS59_LINAN</name>
<dbReference type="RefSeq" id="XP_013388870.1">
    <property type="nucleotide sequence ID" value="XM_013533416.1"/>
</dbReference>
<reference evidence="11" key="1">
    <citation type="submission" date="2025-08" db="UniProtKB">
        <authorList>
            <consortium name="RefSeq"/>
        </authorList>
    </citation>
    <scope>IDENTIFICATION</scope>
    <source>
        <tissue evidence="11">Gonads</tissue>
    </source>
</reference>
<dbReference type="PANTHER" id="PTHR23505:SF79">
    <property type="entry name" value="PROTEIN SPINSTER"/>
    <property type="match status" value="1"/>
</dbReference>
<evidence type="ECO:0000256" key="8">
    <source>
        <dbReference type="SAM" id="Phobius"/>
    </source>
</evidence>
<comment type="subcellular location">
    <subcellularLocation>
        <location evidence="1">Membrane</location>
        <topology evidence="1">Multi-pass membrane protein</topology>
    </subcellularLocation>
</comment>
<dbReference type="AlphaFoldDB" id="A0A1S3HS59"/>
<dbReference type="InterPro" id="IPR011701">
    <property type="entry name" value="MFS"/>
</dbReference>
<evidence type="ECO:0000259" key="9">
    <source>
        <dbReference type="PROSITE" id="PS50850"/>
    </source>
</evidence>
<dbReference type="CDD" id="cd17328">
    <property type="entry name" value="MFS_spinster_like"/>
    <property type="match status" value="1"/>
</dbReference>
<organism evidence="10 11">
    <name type="scientific">Lingula anatina</name>
    <name type="common">Brachiopod</name>
    <name type="synonym">Lingula unguis</name>
    <dbReference type="NCBI Taxonomy" id="7574"/>
    <lineage>
        <taxon>Eukaryota</taxon>
        <taxon>Metazoa</taxon>
        <taxon>Spiralia</taxon>
        <taxon>Lophotrochozoa</taxon>
        <taxon>Brachiopoda</taxon>
        <taxon>Linguliformea</taxon>
        <taxon>Lingulata</taxon>
        <taxon>Lingulida</taxon>
        <taxon>Linguloidea</taxon>
        <taxon>Lingulidae</taxon>
        <taxon>Lingula</taxon>
    </lineage>
</organism>
<accession>A0A1S3HS59</accession>
<feature type="transmembrane region" description="Helical" evidence="8">
    <location>
        <begin position="193"/>
        <end position="211"/>
    </location>
</feature>
<dbReference type="Pfam" id="PF07690">
    <property type="entry name" value="MFS_1"/>
    <property type="match status" value="1"/>
</dbReference>
<dbReference type="InParanoid" id="A0A1S3HS59"/>
<gene>
    <name evidence="11" type="primary">LOC106157693</name>
</gene>
<evidence type="ECO:0000256" key="7">
    <source>
        <dbReference type="SAM" id="MobiDB-lite"/>
    </source>
</evidence>
<feature type="transmembrane region" description="Helical" evidence="8">
    <location>
        <begin position="158"/>
        <end position="181"/>
    </location>
</feature>
<evidence type="ECO:0000313" key="10">
    <source>
        <dbReference type="Proteomes" id="UP000085678"/>
    </source>
</evidence>